<dbReference type="Pfam" id="PF02940">
    <property type="entry name" value="mRNA_triPase"/>
    <property type="match status" value="1"/>
</dbReference>
<dbReference type="InterPro" id="IPR033469">
    <property type="entry name" value="CYTH-like_dom_sf"/>
</dbReference>
<dbReference type="PANTHER" id="PTHR28118">
    <property type="entry name" value="POLYNUCLEOTIDE 5'-TRIPHOSPHATASE-RELATED"/>
    <property type="match status" value="1"/>
</dbReference>
<dbReference type="InterPro" id="IPR040343">
    <property type="entry name" value="Cet1/Ctl1"/>
</dbReference>
<evidence type="ECO:0000313" key="12">
    <source>
        <dbReference type="Proteomes" id="UP000515908"/>
    </source>
</evidence>
<dbReference type="PANTHER" id="PTHR28118:SF1">
    <property type="entry name" value="POLYNUCLEOTIDE 5'-TRIPHOSPHATASE CTL1-RELATED"/>
    <property type="match status" value="1"/>
</dbReference>
<evidence type="ECO:0000256" key="1">
    <source>
        <dbReference type="ARBA" id="ARBA00001946"/>
    </source>
</evidence>
<dbReference type="GO" id="GO:0006397">
    <property type="term" value="P:mRNA processing"/>
    <property type="evidence" value="ECO:0007669"/>
    <property type="project" value="UniProtKB-KW"/>
</dbReference>
<dbReference type="InterPro" id="IPR037009">
    <property type="entry name" value="mRNA_triPase_Cet1_sf"/>
</dbReference>
<keyword evidence="12" id="KW-1185">Reference proteome</keyword>
<evidence type="ECO:0000256" key="3">
    <source>
        <dbReference type="ARBA" id="ARBA00006345"/>
    </source>
</evidence>
<dbReference type="Gene3D" id="3.20.100.10">
    <property type="entry name" value="mRNA triphosphatase Cet1-like"/>
    <property type="match status" value="1"/>
</dbReference>
<evidence type="ECO:0000256" key="6">
    <source>
        <dbReference type="ARBA" id="ARBA00023242"/>
    </source>
</evidence>
<gene>
    <name evidence="11" type="ORF">ADEAN_000488700</name>
</gene>
<comment type="similarity">
    <text evidence="3">Belongs to the fungal TPase family.</text>
</comment>
<organism evidence="11 12">
    <name type="scientific">Angomonas deanei</name>
    <dbReference type="NCBI Taxonomy" id="59799"/>
    <lineage>
        <taxon>Eukaryota</taxon>
        <taxon>Discoba</taxon>
        <taxon>Euglenozoa</taxon>
        <taxon>Kinetoplastea</taxon>
        <taxon>Metakinetoplastina</taxon>
        <taxon>Trypanosomatida</taxon>
        <taxon>Trypanosomatidae</taxon>
        <taxon>Strigomonadinae</taxon>
        <taxon>Angomonas</taxon>
    </lineage>
</organism>
<comment type="catalytic activity">
    <reaction evidence="8">
        <text>a 5'-end triphospho-ribonucleoside in mRNA + H2O = a 5'-end diphospho-ribonucleoside in mRNA + phosphate + H(+)</text>
        <dbReference type="Rhea" id="RHEA:67004"/>
        <dbReference type="Rhea" id="RHEA-COMP:17164"/>
        <dbReference type="Rhea" id="RHEA-COMP:17165"/>
        <dbReference type="ChEBI" id="CHEBI:15377"/>
        <dbReference type="ChEBI" id="CHEBI:15378"/>
        <dbReference type="ChEBI" id="CHEBI:43474"/>
        <dbReference type="ChEBI" id="CHEBI:167616"/>
        <dbReference type="ChEBI" id="CHEBI:167618"/>
        <dbReference type="EC" id="3.6.1.74"/>
    </reaction>
    <physiologicalReaction direction="left-to-right" evidence="8">
        <dbReference type="Rhea" id="RHEA:67005"/>
    </physiologicalReaction>
</comment>
<evidence type="ECO:0000256" key="2">
    <source>
        <dbReference type="ARBA" id="ARBA00004123"/>
    </source>
</evidence>
<sequence length="264" mass="30287">MLTNSDIDALALSVYTRIEKHLSVDHLEFELRLCLYKSALIQTLAKKKKTVVPVSTQQLKGNMTVGVSEPHFLRLKEQLEAQTAEEETRPDGAKRAKLETSGSLIRSYKVLEDVFCNNNRYTYLIEKEAGKEVKTLQEVINKKRLTCDDFYVSQLPYGIRINLNEERLRDSTATTPAPPPPPLDDSKGPTGFTRKKERFTFTDKDSCLCFDLTKVTTNNKSVSYEVEVEGMFTNPKEQLNKEWIRATVERVSEWLSVLREEEDK</sequence>
<dbReference type="GO" id="GO:0140818">
    <property type="term" value="F:mRNA 5'-triphosphate monophosphatase activity"/>
    <property type="evidence" value="ECO:0007669"/>
    <property type="project" value="UniProtKB-EC"/>
</dbReference>
<keyword evidence="5" id="KW-0378">Hydrolase</keyword>
<dbReference type="VEuPathDB" id="TriTrypDB:ADEAN_000488700"/>
<proteinExistence type="inferred from homology"/>
<comment type="cofactor">
    <cofactor evidence="1">
        <name>Mg(2+)</name>
        <dbReference type="ChEBI" id="CHEBI:18420"/>
    </cofactor>
</comment>
<feature type="region of interest" description="Disordered" evidence="9">
    <location>
        <begin position="169"/>
        <end position="191"/>
    </location>
</feature>
<dbReference type="GO" id="GO:0004651">
    <property type="term" value="F:polynucleotide 5'-phosphatase activity"/>
    <property type="evidence" value="ECO:0007669"/>
    <property type="project" value="InterPro"/>
</dbReference>
<dbReference type="EC" id="3.6.1.74" evidence="7"/>
<feature type="domain" description="mRNA triphosphatase Cet1-like" evidence="10">
    <location>
        <begin position="54"/>
        <end position="229"/>
    </location>
</feature>
<protein>
    <recommendedName>
        <fullName evidence="7">mRNA 5'-phosphatase</fullName>
        <ecNumber evidence="7">3.6.1.74</ecNumber>
    </recommendedName>
</protein>
<evidence type="ECO:0000256" key="4">
    <source>
        <dbReference type="ARBA" id="ARBA00022664"/>
    </source>
</evidence>
<dbReference type="EMBL" id="LR877152">
    <property type="protein sequence ID" value="CAD2217409.1"/>
    <property type="molecule type" value="Genomic_DNA"/>
</dbReference>
<dbReference type="Proteomes" id="UP000515908">
    <property type="component" value="Chromosome 08"/>
</dbReference>
<name>A0A7G2CD09_9TRYP</name>
<dbReference type="GO" id="GO:0005634">
    <property type="term" value="C:nucleus"/>
    <property type="evidence" value="ECO:0007669"/>
    <property type="project" value="UniProtKB-SubCell"/>
</dbReference>
<dbReference type="AlphaFoldDB" id="A0A7G2CD09"/>
<evidence type="ECO:0000256" key="7">
    <source>
        <dbReference type="ARBA" id="ARBA00035028"/>
    </source>
</evidence>
<evidence type="ECO:0000259" key="10">
    <source>
        <dbReference type="Pfam" id="PF02940"/>
    </source>
</evidence>
<dbReference type="InterPro" id="IPR004206">
    <property type="entry name" value="mRNA_triPase_Cet1"/>
</dbReference>
<reference evidence="11 12" key="1">
    <citation type="submission" date="2020-08" db="EMBL/GenBank/DDBJ databases">
        <authorList>
            <person name="Newling K."/>
            <person name="Davey J."/>
            <person name="Forrester S."/>
        </authorList>
    </citation>
    <scope>NUCLEOTIDE SEQUENCE [LARGE SCALE GENOMIC DNA]</scope>
    <source>
        <strain evidence="12">Crithidia deanei Carvalho (ATCC PRA-265)</strain>
    </source>
</reference>
<dbReference type="SUPFAM" id="SSF55154">
    <property type="entry name" value="CYTH-like phosphatases"/>
    <property type="match status" value="1"/>
</dbReference>
<evidence type="ECO:0000256" key="8">
    <source>
        <dbReference type="ARBA" id="ARBA00047740"/>
    </source>
</evidence>
<evidence type="ECO:0000313" key="11">
    <source>
        <dbReference type="EMBL" id="CAD2217409.1"/>
    </source>
</evidence>
<evidence type="ECO:0000256" key="9">
    <source>
        <dbReference type="SAM" id="MobiDB-lite"/>
    </source>
</evidence>
<accession>A0A7G2CD09</accession>
<keyword evidence="6" id="KW-0539">Nucleus</keyword>
<keyword evidence="4" id="KW-0507">mRNA processing</keyword>
<comment type="subcellular location">
    <subcellularLocation>
        <location evidence="2">Nucleus</location>
    </subcellularLocation>
</comment>
<evidence type="ECO:0000256" key="5">
    <source>
        <dbReference type="ARBA" id="ARBA00022801"/>
    </source>
</evidence>